<name>A0A8H4Q9L0_9HYPO</name>
<keyword evidence="2" id="KW-1185">Reference proteome</keyword>
<sequence>MSYVNIFQLAQTCRGRFEFQLTQFDRVTDVELLQTHQQRFIRWTRMLNVFEENNGIDYGLRKDPALHDLVMRSLDILHVKLQQLSGLPQAHHLTAVQKILAGLNSLGSVIRVSIDQRVAISNLYDWGMTVQGRNTIMVNQKLQIVNAMQGNNDRLFPRAIETIPLVCPIPTLLNPYIRICMSAAVRQLVFQDFKLARVCDDSQEGAFYLIVNEDRELEVQNRQMGRIVSLPTMRPFVGNLRYSRLVQHVVAYRYLEDLQGPLDVPYLLSFLACFVPWGANAGKLRVSNKGGTPLYLTVVNFTPQWEVVVLKKLDVSINKELSVVLESKVSPELRARGVTKCNDIVKAFVTRKPLRNLPDVILPPISLKEDCEIGAIGNGFYHWLNDLKGQLASHPWWCGRYEVPASADGRLDGITT</sequence>
<dbReference type="EMBL" id="JAACLJ010000002">
    <property type="protein sequence ID" value="KAF4591698.1"/>
    <property type="molecule type" value="Genomic_DNA"/>
</dbReference>
<reference evidence="1 2" key="1">
    <citation type="journal article" date="2020" name="G3 (Bethesda)">
        <title>Genetic Underpinnings of Host Manipulation by Ophiocordyceps as Revealed by Comparative Transcriptomics.</title>
        <authorList>
            <person name="Will I."/>
            <person name="Das B."/>
            <person name="Trinh T."/>
            <person name="Brachmann A."/>
            <person name="Ohm R.A."/>
            <person name="de Bekker C."/>
        </authorList>
    </citation>
    <scope>NUCLEOTIDE SEQUENCE [LARGE SCALE GENOMIC DNA]</scope>
    <source>
        <strain evidence="1 2">EC05</strain>
    </source>
</reference>
<proteinExistence type="predicted"/>
<dbReference type="Proteomes" id="UP000562929">
    <property type="component" value="Unassembled WGS sequence"/>
</dbReference>
<evidence type="ECO:0000313" key="1">
    <source>
        <dbReference type="EMBL" id="KAF4591698.1"/>
    </source>
</evidence>
<protein>
    <submittedName>
        <fullName evidence="1">Putative caspase</fullName>
    </submittedName>
</protein>
<organism evidence="1 2">
    <name type="scientific">Ophiocordyceps camponoti-floridani</name>
    <dbReference type="NCBI Taxonomy" id="2030778"/>
    <lineage>
        <taxon>Eukaryota</taxon>
        <taxon>Fungi</taxon>
        <taxon>Dikarya</taxon>
        <taxon>Ascomycota</taxon>
        <taxon>Pezizomycotina</taxon>
        <taxon>Sordariomycetes</taxon>
        <taxon>Hypocreomycetidae</taxon>
        <taxon>Hypocreales</taxon>
        <taxon>Ophiocordycipitaceae</taxon>
        <taxon>Ophiocordyceps</taxon>
    </lineage>
</organism>
<dbReference type="AlphaFoldDB" id="A0A8H4Q9L0"/>
<dbReference type="OrthoDB" id="3223806at2759"/>
<evidence type="ECO:0000313" key="2">
    <source>
        <dbReference type="Proteomes" id="UP000562929"/>
    </source>
</evidence>
<comment type="caution">
    <text evidence="1">The sequence shown here is derived from an EMBL/GenBank/DDBJ whole genome shotgun (WGS) entry which is preliminary data.</text>
</comment>
<accession>A0A8H4Q9L0</accession>
<gene>
    <name evidence="1" type="ORF">GQ602_001997</name>
</gene>